<dbReference type="PANTHER" id="PTHR46037">
    <property type="entry name" value="PROTEIN ENHANCER OF SEVENLESS 2B"/>
    <property type="match status" value="1"/>
</dbReference>
<protein>
    <recommendedName>
        <fullName evidence="4">SH3 domain-containing protein</fullName>
    </recommendedName>
</protein>
<proteinExistence type="predicted"/>
<evidence type="ECO:0000259" key="4">
    <source>
        <dbReference type="PROSITE" id="PS50002"/>
    </source>
</evidence>
<keyword evidence="2" id="KW-0727">SH2 domain</keyword>
<keyword evidence="1 3" id="KW-0728">SH3 domain</keyword>
<dbReference type="InterPro" id="IPR036028">
    <property type="entry name" value="SH3-like_dom_sf"/>
</dbReference>
<dbReference type="STRING" id="1051891.A0A0C3PSB3"/>
<evidence type="ECO:0000313" key="5">
    <source>
        <dbReference type="EMBL" id="KIO17590.1"/>
    </source>
</evidence>
<dbReference type="OrthoDB" id="19092at2759"/>
<dbReference type="EMBL" id="KN823364">
    <property type="protein sequence ID" value="KIO17590.1"/>
    <property type="molecule type" value="Genomic_DNA"/>
</dbReference>
<dbReference type="AlphaFoldDB" id="A0A0C3PSB3"/>
<dbReference type="PROSITE" id="PS50002">
    <property type="entry name" value="SH3"/>
    <property type="match status" value="1"/>
</dbReference>
<organism evidence="5 6">
    <name type="scientific">Tulasnella calospora MUT 4182</name>
    <dbReference type="NCBI Taxonomy" id="1051891"/>
    <lineage>
        <taxon>Eukaryota</taxon>
        <taxon>Fungi</taxon>
        <taxon>Dikarya</taxon>
        <taxon>Basidiomycota</taxon>
        <taxon>Agaricomycotina</taxon>
        <taxon>Agaricomycetes</taxon>
        <taxon>Cantharellales</taxon>
        <taxon>Tulasnellaceae</taxon>
        <taxon>Tulasnella</taxon>
    </lineage>
</organism>
<feature type="domain" description="SH3" evidence="4">
    <location>
        <begin position="15"/>
        <end position="84"/>
    </location>
</feature>
<evidence type="ECO:0000256" key="1">
    <source>
        <dbReference type="ARBA" id="ARBA00022443"/>
    </source>
</evidence>
<dbReference type="InterPro" id="IPR001452">
    <property type="entry name" value="SH3_domain"/>
</dbReference>
<dbReference type="Gene3D" id="2.30.30.40">
    <property type="entry name" value="SH3 Domains"/>
    <property type="match status" value="2"/>
</dbReference>
<evidence type="ECO:0000313" key="6">
    <source>
        <dbReference type="Proteomes" id="UP000054248"/>
    </source>
</evidence>
<dbReference type="HOGENOM" id="CLU_1595765_0_0_1"/>
<dbReference type="Pfam" id="PF00018">
    <property type="entry name" value="SH3_1"/>
    <property type="match status" value="1"/>
</dbReference>
<reference evidence="6" key="2">
    <citation type="submission" date="2015-01" db="EMBL/GenBank/DDBJ databases">
        <title>Evolutionary Origins and Diversification of the Mycorrhizal Mutualists.</title>
        <authorList>
            <consortium name="DOE Joint Genome Institute"/>
            <consortium name="Mycorrhizal Genomics Consortium"/>
            <person name="Kohler A."/>
            <person name="Kuo A."/>
            <person name="Nagy L.G."/>
            <person name="Floudas D."/>
            <person name="Copeland A."/>
            <person name="Barry K.W."/>
            <person name="Cichocki N."/>
            <person name="Veneault-Fourrey C."/>
            <person name="LaButti K."/>
            <person name="Lindquist E.A."/>
            <person name="Lipzen A."/>
            <person name="Lundell T."/>
            <person name="Morin E."/>
            <person name="Murat C."/>
            <person name="Riley R."/>
            <person name="Ohm R."/>
            <person name="Sun H."/>
            <person name="Tunlid A."/>
            <person name="Henrissat B."/>
            <person name="Grigoriev I.V."/>
            <person name="Hibbett D.S."/>
            <person name="Martin F."/>
        </authorList>
    </citation>
    <scope>NUCLEOTIDE SEQUENCE [LARGE SCALE GENOMIC DNA]</scope>
    <source>
        <strain evidence="6">MUT 4182</strain>
    </source>
</reference>
<accession>A0A0C3PSB3</accession>
<sequence length="164" mass="18135">MSRKNAGATQNTSSAPLDVMVAQWDFTARTNDELTINEGDHLFIISSGAGEEWIQARHVTGAQVDTSKSSSGLVPRIYLEKLKPLCRGSALYEYKAENENCVSMRLGQKLDVYMTQGKWMLVKLDVFNGKPGGLGYVPGNYVDVFDSGKEILQPSTFKEPPREV</sequence>
<gene>
    <name evidence="5" type="ORF">M407DRAFT_227966</name>
</gene>
<dbReference type="PRINTS" id="PR00452">
    <property type="entry name" value="SH3DOMAIN"/>
</dbReference>
<reference evidence="5 6" key="1">
    <citation type="submission" date="2014-04" db="EMBL/GenBank/DDBJ databases">
        <authorList>
            <consortium name="DOE Joint Genome Institute"/>
            <person name="Kuo A."/>
            <person name="Girlanda M."/>
            <person name="Perotto S."/>
            <person name="Kohler A."/>
            <person name="Nagy L.G."/>
            <person name="Floudas D."/>
            <person name="Copeland A."/>
            <person name="Barry K.W."/>
            <person name="Cichocki N."/>
            <person name="Veneault-Fourrey C."/>
            <person name="LaButti K."/>
            <person name="Lindquist E.A."/>
            <person name="Lipzen A."/>
            <person name="Lundell T."/>
            <person name="Morin E."/>
            <person name="Murat C."/>
            <person name="Sun H."/>
            <person name="Tunlid A."/>
            <person name="Henrissat B."/>
            <person name="Grigoriev I.V."/>
            <person name="Hibbett D.S."/>
            <person name="Martin F."/>
            <person name="Nordberg H.P."/>
            <person name="Cantor M.N."/>
            <person name="Hua S.X."/>
        </authorList>
    </citation>
    <scope>NUCLEOTIDE SEQUENCE [LARGE SCALE GENOMIC DNA]</scope>
    <source>
        <strain evidence="5 6">MUT 4182</strain>
    </source>
</reference>
<dbReference type="SUPFAM" id="SSF50044">
    <property type="entry name" value="SH3-domain"/>
    <property type="match status" value="2"/>
</dbReference>
<keyword evidence="6" id="KW-1185">Reference proteome</keyword>
<dbReference type="InterPro" id="IPR043539">
    <property type="entry name" value="Grb2-like"/>
</dbReference>
<name>A0A0C3PSB3_9AGAM</name>
<dbReference type="SMART" id="SM00326">
    <property type="entry name" value="SH3"/>
    <property type="match status" value="2"/>
</dbReference>
<evidence type="ECO:0000256" key="3">
    <source>
        <dbReference type="PROSITE-ProRule" id="PRU00192"/>
    </source>
</evidence>
<evidence type="ECO:0000256" key="2">
    <source>
        <dbReference type="ARBA" id="ARBA00022999"/>
    </source>
</evidence>
<dbReference type="Proteomes" id="UP000054248">
    <property type="component" value="Unassembled WGS sequence"/>
</dbReference>